<dbReference type="Pfam" id="PF00999">
    <property type="entry name" value="Na_H_Exchanger"/>
    <property type="match status" value="1"/>
</dbReference>
<sequence>MAYLVGNLALAVILLDGGLRTRVSSFRVALWPALSLATLGVLVTTGLTGIAAAWLFDLHWMEGLLIGAIVGSTDAAAVFSLLGGKGLNERVTATLEIESGSNDPMAVFLTVTLIEMLASGQTGLSWGFALHLVQQFGLGALLGLGGGWLLLQLINRMHLAGGLYPLLVISGASTDSRSLALRVTLPPASAPVTTEAFTVASPLAPLAPPTEPEVPPDATMRRVVGSSSQVPPLP</sequence>
<dbReference type="EMBL" id="RBSQ01000585">
    <property type="protein sequence ID" value="RMS55361.1"/>
    <property type="molecule type" value="Genomic_DNA"/>
</dbReference>
<evidence type="ECO:0000256" key="9">
    <source>
        <dbReference type="SAM" id="Phobius"/>
    </source>
</evidence>
<reference evidence="11 12" key="1">
    <citation type="submission" date="2018-08" db="EMBL/GenBank/DDBJ databases">
        <title>Recombination of ecologically and evolutionarily significant loci maintains genetic cohesion in the Pseudomonas syringae species complex.</title>
        <authorList>
            <person name="Dillon M."/>
            <person name="Thakur S."/>
            <person name="Almeida R.N.D."/>
            <person name="Weir B.S."/>
            <person name="Guttman D.S."/>
        </authorList>
    </citation>
    <scope>NUCLEOTIDE SEQUENCE [LARGE SCALE GENOMIC DNA]</scope>
    <source>
        <strain evidence="11 12">ICMP 7846</strain>
    </source>
</reference>
<dbReference type="GO" id="GO:0015297">
    <property type="term" value="F:antiporter activity"/>
    <property type="evidence" value="ECO:0007669"/>
    <property type="project" value="UniProtKB-KW"/>
</dbReference>
<dbReference type="PANTHER" id="PTHR32507:SF7">
    <property type="entry name" value="K(+)_H(+) ANTIPORTER NHAP2"/>
    <property type="match status" value="1"/>
</dbReference>
<feature type="transmembrane region" description="Helical" evidence="9">
    <location>
        <begin position="132"/>
        <end position="151"/>
    </location>
</feature>
<evidence type="ECO:0000256" key="5">
    <source>
        <dbReference type="ARBA" id="ARBA00022989"/>
    </source>
</evidence>
<evidence type="ECO:0000256" key="4">
    <source>
        <dbReference type="ARBA" id="ARBA00022692"/>
    </source>
</evidence>
<feature type="transmembrane region" description="Helical" evidence="9">
    <location>
        <begin position="63"/>
        <end position="82"/>
    </location>
</feature>
<feature type="compositionally biased region" description="Pro residues" evidence="8">
    <location>
        <begin position="205"/>
        <end position="215"/>
    </location>
</feature>
<dbReference type="PANTHER" id="PTHR32507">
    <property type="entry name" value="NA(+)/H(+) ANTIPORTER 1"/>
    <property type="match status" value="1"/>
</dbReference>
<dbReference type="GO" id="GO:1902600">
    <property type="term" value="P:proton transmembrane transport"/>
    <property type="evidence" value="ECO:0007669"/>
    <property type="project" value="InterPro"/>
</dbReference>
<dbReference type="Gene3D" id="6.10.140.1330">
    <property type="match status" value="1"/>
</dbReference>
<keyword evidence="2" id="KW-0813">Transport</keyword>
<comment type="caution">
    <text evidence="11">The sequence shown here is derived from an EMBL/GenBank/DDBJ whole genome shotgun (WGS) entry which is preliminary data.</text>
</comment>
<keyword evidence="5 9" id="KW-1133">Transmembrane helix</keyword>
<dbReference type="GO" id="GO:0005886">
    <property type="term" value="C:plasma membrane"/>
    <property type="evidence" value="ECO:0007669"/>
    <property type="project" value="UniProtKB-SubCell"/>
</dbReference>
<evidence type="ECO:0000256" key="6">
    <source>
        <dbReference type="ARBA" id="ARBA00023065"/>
    </source>
</evidence>
<evidence type="ECO:0000313" key="12">
    <source>
        <dbReference type="Proteomes" id="UP000270834"/>
    </source>
</evidence>
<dbReference type="InterPro" id="IPR006153">
    <property type="entry name" value="Cation/H_exchanger_TM"/>
</dbReference>
<feature type="domain" description="Cation/H+ exchanger transmembrane" evidence="10">
    <location>
        <begin position="4"/>
        <end position="170"/>
    </location>
</feature>
<feature type="region of interest" description="Disordered" evidence="8">
    <location>
        <begin position="203"/>
        <end position="234"/>
    </location>
</feature>
<organism evidence="11 12">
    <name type="scientific">Pseudomonas aeruginosa</name>
    <dbReference type="NCBI Taxonomy" id="287"/>
    <lineage>
        <taxon>Bacteria</taxon>
        <taxon>Pseudomonadati</taxon>
        <taxon>Pseudomonadota</taxon>
        <taxon>Gammaproteobacteria</taxon>
        <taxon>Pseudomonadales</taxon>
        <taxon>Pseudomonadaceae</taxon>
        <taxon>Pseudomonas</taxon>
    </lineage>
</organism>
<keyword evidence="4 9" id="KW-0812">Transmembrane</keyword>
<protein>
    <recommendedName>
        <fullName evidence="10">Cation/H+ exchanger transmembrane domain-containing protein</fullName>
    </recommendedName>
</protein>
<evidence type="ECO:0000256" key="2">
    <source>
        <dbReference type="ARBA" id="ARBA00022448"/>
    </source>
</evidence>
<name>A0A3M5E0R8_PSEAI</name>
<feature type="transmembrane region" description="Helical" evidence="9">
    <location>
        <begin position="30"/>
        <end position="56"/>
    </location>
</feature>
<keyword evidence="7 9" id="KW-0472">Membrane</keyword>
<evidence type="ECO:0000313" key="11">
    <source>
        <dbReference type="EMBL" id="RMS55361.1"/>
    </source>
</evidence>
<proteinExistence type="predicted"/>
<feature type="compositionally biased region" description="Polar residues" evidence="8">
    <location>
        <begin position="225"/>
        <end position="234"/>
    </location>
</feature>
<dbReference type="AlphaFoldDB" id="A0A3M5E0R8"/>
<comment type="subcellular location">
    <subcellularLocation>
        <location evidence="1">Cell membrane</location>
        <topology evidence="1">Multi-pass membrane protein</topology>
    </subcellularLocation>
</comment>
<keyword evidence="3" id="KW-0050">Antiport</keyword>
<accession>A0A3M5E0R8</accession>
<evidence type="ECO:0000256" key="3">
    <source>
        <dbReference type="ARBA" id="ARBA00022449"/>
    </source>
</evidence>
<evidence type="ECO:0000256" key="8">
    <source>
        <dbReference type="SAM" id="MobiDB-lite"/>
    </source>
</evidence>
<evidence type="ECO:0000259" key="10">
    <source>
        <dbReference type="Pfam" id="PF00999"/>
    </source>
</evidence>
<evidence type="ECO:0000256" key="7">
    <source>
        <dbReference type="ARBA" id="ARBA00023136"/>
    </source>
</evidence>
<keyword evidence="6" id="KW-0406">Ion transport</keyword>
<gene>
    <name evidence="11" type="ORF">ALP65_200004</name>
</gene>
<evidence type="ECO:0000256" key="1">
    <source>
        <dbReference type="ARBA" id="ARBA00004651"/>
    </source>
</evidence>
<dbReference type="Proteomes" id="UP000270834">
    <property type="component" value="Unassembled WGS sequence"/>
</dbReference>